<evidence type="ECO:0000313" key="2">
    <source>
        <dbReference type="Proteomes" id="UP000789525"/>
    </source>
</evidence>
<reference evidence="1" key="1">
    <citation type="submission" date="2021-06" db="EMBL/GenBank/DDBJ databases">
        <authorList>
            <person name="Kallberg Y."/>
            <person name="Tangrot J."/>
            <person name="Rosling A."/>
        </authorList>
    </citation>
    <scope>NUCLEOTIDE SEQUENCE</scope>
    <source>
        <strain evidence="1">CL356</strain>
    </source>
</reference>
<dbReference type="Proteomes" id="UP000789525">
    <property type="component" value="Unassembled WGS sequence"/>
</dbReference>
<evidence type="ECO:0000313" key="1">
    <source>
        <dbReference type="EMBL" id="CAG8762598.1"/>
    </source>
</evidence>
<keyword evidence="2" id="KW-1185">Reference proteome</keyword>
<organism evidence="1 2">
    <name type="scientific">Acaulospora colombiana</name>
    <dbReference type="NCBI Taxonomy" id="27376"/>
    <lineage>
        <taxon>Eukaryota</taxon>
        <taxon>Fungi</taxon>
        <taxon>Fungi incertae sedis</taxon>
        <taxon>Mucoromycota</taxon>
        <taxon>Glomeromycotina</taxon>
        <taxon>Glomeromycetes</taxon>
        <taxon>Diversisporales</taxon>
        <taxon>Acaulosporaceae</taxon>
        <taxon>Acaulospora</taxon>
    </lineage>
</organism>
<feature type="non-terminal residue" evidence="1">
    <location>
        <position position="1"/>
    </location>
</feature>
<feature type="non-terminal residue" evidence="1">
    <location>
        <position position="66"/>
    </location>
</feature>
<comment type="caution">
    <text evidence="1">The sequence shown here is derived from an EMBL/GenBank/DDBJ whole genome shotgun (WGS) entry which is preliminary data.</text>
</comment>
<protein>
    <submittedName>
        <fullName evidence="1">3205_t:CDS:1</fullName>
    </submittedName>
</protein>
<name>A0ACA9QS78_9GLOM</name>
<sequence length="66" mass="7368">RANPPTNPLEEEEPVQEDAEDQEAEPASSSSLSRSRFSAEVDEEEAFNQNAYMLKGPHVDSFISEQ</sequence>
<dbReference type="EMBL" id="CAJVPT010059794">
    <property type="protein sequence ID" value="CAG8762598.1"/>
    <property type="molecule type" value="Genomic_DNA"/>
</dbReference>
<accession>A0ACA9QS78</accession>
<proteinExistence type="predicted"/>
<gene>
    <name evidence="1" type="ORF">ACOLOM_LOCUS13280</name>
</gene>